<sequence>MSHLSEILEYNQSFVEEKEYEKYLTSKFPEKRLVVITCMDTRLVELLPKAMNFKNGDVKIIKNAGAIISQPFGSVMRSVLVAIYELNADEVVVVGHLDCGMAALNADHMIGEIRKRGISEEVLSTLEHSGINLNNWLRGFDNVKEGVIGTVNLIKNHPLLPSSIPVHGLVIDPNTGALELAVEGYDVNHPST</sequence>
<organism evidence="7 8">
    <name type="scientific">Paenibacillus pini JCM 16418</name>
    <dbReference type="NCBI Taxonomy" id="1236976"/>
    <lineage>
        <taxon>Bacteria</taxon>
        <taxon>Bacillati</taxon>
        <taxon>Bacillota</taxon>
        <taxon>Bacilli</taxon>
        <taxon>Bacillales</taxon>
        <taxon>Paenibacillaceae</taxon>
        <taxon>Paenibacillus</taxon>
    </lineage>
</organism>
<dbReference type="Pfam" id="PF00484">
    <property type="entry name" value="Pro_CA"/>
    <property type="match status" value="1"/>
</dbReference>
<dbReference type="GO" id="GO:0008270">
    <property type="term" value="F:zinc ion binding"/>
    <property type="evidence" value="ECO:0007669"/>
    <property type="project" value="InterPro"/>
</dbReference>
<feature type="binding site" evidence="6">
    <location>
        <position position="96"/>
    </location>
    <ligand>
        <name>Zn(2+)</name>
        <dbReference type="ChEBI" id="CHEBI:29105"/>
    </ligand>
</feature>
<comment type="catalytic activity">
    <reaction evidence="5">
        <text>hydrogencarbonate + H(+) = CO2 + H2O</text>
        <dbReference type="Rhea" id="RHEA:10748"/>
        <dbReference type="ChEBI" id="CHEBI:15377"/>
        <dbReference type="ChEBI" id="CHEBI:15378"/>
        <dbReference type="ChEBI" id="CHEBI:16526"/>
        <dbReference type="ChEBI" id="CHEBI:17544"/>
        <dbReference type="EC" id="4.2.1.1"/>
    </reaction>
</comment>
<keyword evidence="4 6" id="KW-0862">Zinc</keyword>
<comment type="cofactor">
    <cofactor evidence="6">
        <name>Zn(2+)</name>
        <dbReference type="ChEBI" id="CHEBI:29105"/>
    </cofactor>
    <text evidence="6">Binds 1 zinc ion per subunit.</text>
</comment>
<comment type="caution">
    <text evidence="7">The sequence shown here is derived from an EMBL/GenBank/DDBJ whole genome shotgun (WGS) entry which is preliminary data.</text>
</comment>
<dbReference type="GO" id="GO:0004089">
    <property type="term" value="F:carbonate dehydratase activity"/>
    <property type="evidence" value="ECO:0007669"/>
    <property type="project" value="UniProtKB-EC"/>
</dbReference>
<evidence type="ECO:0000256" key="5">
    <source>
        <dbReference type="ARBA" id="ARBA00048348"/>
    </source>
</evidence>
<comment type="similarity">
    <text evidence="1">Belongs to the beta-class carbonic anhydrase family.</text>
</comment>
<evidence type="ECO:0000256" key="2">
    <source>
        <dbReference type="ARBA" id="ARBA00012925"/>
    </source>
</evidence>
<dbReference type="Gene3D" id="3.40.1050.10">
    <property type="entry name" value="Carbonic anhydrase"/>
    <property type="match status" value="1"/>
</dbReference>
<keyword evidence="3 6" id="KW-0479">Metal-binding</keyword>
<dbReference type="RefSeq" id="WP_036653160.1">
    <property type="nucleotide sequence ID" value="NZ_BAVZ01000029.1"/>
</dbReference>
<dbReference type="CDD" id="cd03379">
    <property type="entry name" value="beta_CA_cladeD"/>
    <property type="match status" value="1"/>
</dbReference>
<keyword evidence="8" id="KW-1185">Reference proteome</keyword>
<dbReference type="OrthoDB" id="9792260at2"/>
<dbReference type="Proteomes" id="UP000019364">
    <property type="component" value="Unassembled WGS sequence"/>
</dbReference>
<dbReference type="InterPro" id="IPR036874">
    <property type="entry name" value="Carbonic_anhydrase_sf"/>
</dbReference>
<dbReference type="InterPro" id="IPR001765">
    <property type="entry name" value="Carbonic_anhydrase"/>
</dbReference>
<dbReference type="EMBL" id="BAVZ01000029">
    <property type="protein sequence ID" value="GAF10602.1"/>
    <property type="molecule type" value="Genomic_DNA"/>
</dbReference>
<proteinExistence type="inferred from homology"/>
<evidence type="ECO:0000256" key="3">
    <source>
        <dbReference type="ARBA" id="ARBA00022723"/>
    </source>
</evidence>
<dbReference type="STRING" id="1236976.JCM16418_4816"/>
<evidence type="ECO:0000256" key="4">
    <source>
        <dbReference type="ARBA" id="ARBA00022833"/>
    </source>
</evidence>
<dbReference type="SUPFAM" id="SSF53056">
    <property type="entry name" value="beta-carbonic anhydrase, cab"/>
    <property type="match status" value="1"/>
</dbReference>
<dbReference type="SMART" id="SM00947">
    <property type="entry name" value="Pro_CA"/>
    <property type="match status" value="1"/>
</dbReference>
<evidence type="ECO:0000256" key="6">
    <source>
        <dbReference type="PIRSR" id="PIRSR601765-1"/>
    </source>
</evidence>
<protein>
    <recommendedName>
        <fullName evidence="2">carbonic anhydrase</fullName>
        <ecNumber evidence="2">4.2.1.1</ecNumber>
    </recommendedName>
</protein>
<name>W7YQ13_9BACL</name>
<dbReference type="PANTHER" id="PTHR43175:SF3">
    <property type="entry name" value="CARBON DISULFIDE HYDROLASE"/>
    <property type="match status" value="1"/>
</dbReference>
<evidence type="ECO:0000313" key="8">
    <source>
        <dbReference type="Proteomes" id="UP000019364"/>
    </source>
</evidence>
<dbReference type="EC" id="4.2.1.1" evidence="2"/>
<reference evidence="7 8" key="1">
    <citation type="journal article" date="2014" name="Genome Announc.">
        <title>Draft Genome Sequence of Paenibacillus pini JCM 16418T, Isolated from the Rhizosphere of Pine Tree.</title>
        <authorList>
            <person name="Yuki M."/>
            <person name="Oshima K."/>
            <person name="Suda W."/>
            <person name="Oshida Y."/>
            <person name="Kitamura K."/>
            <person name="Iida Y."/>
            <person name="Hattori M."/>
            <person name="Ohkuma M."/>
        </authorList>
    </citation>
    <scope>NUCLEOTIDE SEQUENCE [LARGE SCALE GENOMIC DNA]</scope>
    <source>
        <strain evidence="7 8">JCM 16418</strain>
    </source>
</reference>
<dbReference type="PANTHER" id="PTHR43175">
    <property type="entry name" value="CARBONIC ANHYDRASE"/>
    <property type="match status" value="1"/>
</dbReference>
<gene>
    <name evidence="7" type="ORF">JCM16418_4816</name>
</gene>
<evidence type="ECO:0000256" key="1">
    <source>
        <dbReference type="ARBA" id="ARBA00006217"/>
    </source>
</evidence>
<dbReference type="eggNOG" id="COG0288">
    <property type="taxonomic scope" value="Bacteria"/>
</dbReference>
<dbReference type="AlphaFoldDB" id="W7YQ13"/>
<feature type="binding site" evidence="6">
    <location>
        <position position="99"/>
    </location>
    <ligand>
        <name>Zn(2+)</name>
        <dbReference type="ChEBI" id="CHEBI:29105"/>
    </ligand>
</feature>
<evidence type="ECO:0000313" key="7">
    <source>
        <dbReference type="EMBL" id="GAF10602.1"/>
    </source>
</evidence>
<feature type="binding site" evidence="6">
    <location>
        <position position="38"/>
    </location>
    <ligand>
        <name>Zn(2+)</name>
        <dbReference type="ChEBI" id="CHEBI:29105"/>
    </ligand>
</feature>
<accession>W7YQ13</accession>
<feature type="binding site" evidence="6">
    <location>
        <position position="40"/>
    </location>
    <ligand>
        <name>Zn(2+)</name>
        <dbReference type="ChEBI" id="CHEBI:29105"/>
    </ligand>
</feature>